<organism evidence="2 3">
    <name type="scientific">Actinoplanes lobatus</name>
    <dbReference type="NCBI Taxonomy" id="113568"/>
    <lineage>
        <taxon>Bacteria</taxon>
        <taxon>Bacillati</taxon>
        <taxon>Actinomycetota</taxon>
        <taxon>Actinomycetes</taxon>
        <taxon>Micromonosporales</taxon>
        <taxon>Micromonosporaceae</taxon>
        <taxon>Actinoplanes</taxon>
    </lineage>
</organism>
<sequence>MSAEPLPILEDAYLAGPAATLAEMDGADDVVVAAAIEERMTGYGLAVPGARGPGGLQRLLDRLRGRVLRADLGVHPAEVPWLRFHVPPGGSAQLVLERQVERKGGVTLKFMGLGSGSGRSVTLGAEQDFGDRADCFTLGAKLDVRLRVYADDGRDSVQVDVERVVGTSLASRVPCGFCFRAPEPGPQPRKLDREWDLEDDPHGLTETLTHETLNASDLEIGLEIPGVDLGGLTPGLTCSRSVTSTCTATYRFPGNACFRAYTEILPGLDLPFWGRS</sequence>
<dbReference type="EMBL" id="JACHNC010000001">
    <property type="protein sequence ID" value="MBB4751982.1"/>
    <property type="molecule type" value="Genomic_DNA"/>
</dbReference>
<protein>
    <submittedName>
        <fullName evidence="2">Uncharacterized protein</fullName>
    </submittedName>
</protein>
<dbReference type="AlphaFoldDB" id="A0A7W7MIV7"/>
<name>A0A7W7MIV7_9ACTN</name>
<evidence type="ECO:0000313" key="4">
    <source>
        <dbReference type="Proteomes" id="UP000631312"/>
    </source>
</evidence>
<evidence type="ECO:0000313" key="2">
    <source>
        <dbReference type="EMBL" id="MBB4751982.1"/>
    </source>
</evidence>
<comment type="caution">
    <text evidence="2">The sequence shown here is derived from an EMBL/GenBank/DDBJ whole genome shotgun (WGS) entry which is preliminary data.</text>
</comment>
<proteinExistence type="predicted"/>
<evidence type="ECO:0000313" key="1">
    <source>
        <dbReference type="EMBL" id="GIE44291.1"/>
    </source>
</evidence>
<dbReference type="RefSeq" id="WP_188123923.1">
    <property type="nucleotide sequence ID" value="NZ_BOMP01000124.1"/>
</dbReference>
<reference evidence="2 3" key="1">
    <citation type="submission" date="2020-08" db="EMBL/GenBank/DDBJ databases">
        <title>Sequencing the genomes of 1000 actinobacteria strains.</title>
        <authorList>
            <person name="Klenk H.-P."/>
        </authorList>
    </citation>
    <scope>NUCLEOTIDE SEQUENCE [LARGE SCALE GENOMIC DNA]</scope>
    <source>
        <strain evidence="2 3">DSM 43150</strain>
    </source>
</reference>
<accession>A0A7W7MIV7</accession>
<evidence type="ECO:0000313" key="3">
    <source>
        <dbReference type="Proteomes" id="UP000590511"/>
    </source>
</evidence>
<keyword evidence="4" id="KW-1185">Reference proteome</keyword>
<dbReference type="EMBL" id="BOMP01000124">
    <property type="protein sequence ID" value="GIE44291.1"/>
    <property type="molecule type" value="Genomic_DNA"/>
</dbReference>
<gene>
    <name evidence="1" type="ORF">Alo02nite_71890</name>
    <name evidence="2" type="ORF">BJ964_006143</name>
</gene>
<reference evidence="1 4" key="2">
    <citation type="submission" date="2021-01" db="EMBL/GenBank/DDBJ databases">
        <title>Whole genome shotgun sequence of Actinoplanes lobatus NBRC 12513.</title>
        <authorList>
            <person name="Komaki H."/>
            <person name="Tamura T."/>
        </authorList>
    </citation>
    <scope>NUCLEOTIDE SEQUENCE [LARGE SCALE GENOMIC DNA]</scope>
    <source>
        <strain evidence="1 4">NBRC 12513</strain>
    </source>
</reference>
<dbReference type="Proteomes" id="UP000590511">
    <property type="component" value="Unassembled WGS sequence"/>
</dbReference>
<dbReference type="Proteomes" id="UP000631312">
    <property type="component" value="Unassembled WGS sequence"/>
</dbReference>